<sequence length="104" mass="11536">MTERSANTRRQHSRQPSQWWAKTSVGLLGGLLLAYGVVTLFAWYGPGGLHDGAKVQFNMWMVTPIWLTVFSLSYLFDRAQTAAKVLGAANGMCWGLFIALRVMG</sequence>
<feature type="transmembrane region" description="Helical" evidence="1">
    <location>
        <begin position="57"/>
        <end position="76"/>
    </location>
</feature>
<keyword evidence="3" id="KW-1185">Reference proteome</keyword>
<dbReference type="KEGG" id="bsan:CHH28_04305"/>
<evidence type="ECO:0000313" key="3">
    <source>
        <dbReference type="Proteomes" id="UP000202440"/>
    </source>
</evidence>
<accession>A0A222FFV4</accession>
<evidence type="ECO:0000313" key="2">
    <source>
        <dbReference type="EMBL" id="ASP37947.1"/>
    </source>
</evidence>
<dbReference type="AlphaFoldDB" id="A0A222FFV4"/>
<dbReference type="RefSeq" id="WP_094059148.1">
    <property type="nucleotide sequence ID" value="NZ_CP022530.1"/>
</dbReference>
<keyword evidence="1" id="KW-1133">Transmembrane helix</keyword>
<gene>
    <name evidence="2" type="ORF">CHH28_04305</name>
</gene>
<organism evidence="2 3">
    <name type="scientific">Bacterioplanes sanyensis</name>
    <dbReference type="NCBI Taxonomy" id="1249553"/>
    <lineage>
        <taxon>Bacteria</taxon>
        <taxon>Pseudomonadati</taxon>
        <taxon>Pseudomonadota</taxon>
        <taxon>Gammaproteobacteria</taxon>
        <taxon>Oceanospirillales</taxon>
        <taxon>Oceanospirillaceae</taxon>
        <taxon>Bacterioplanes</taxon>
    </lineage>
</organism>
<dbReference type="EMBL" id="CP022530">
    <property type="protein sequence ID" value="ASP37947.1"/>
    <property type="molecule type" value="Genomic_DNA"/>
</dbReference>
<protein>
    <submittedName>
        <fullName evidence="2">Uncharacterized protein</fullName>
    </submittedName>
</protein>
<reference evidence="2 3" key="1">
    <citation type="submission" date="2017-07" db="EMBL/GenBank/DDBJ databases">
        <title>Annotated genome sequence of Bacterioplanes sanyensis isolated from Red Sea.</title>
        <authorList>
            <person name="Rehman Z.U."/>
        </authorList>
    </citation>
    <scope>NUCLEOTIDE SEQUENCE [LARGE SCALE GENOMIC DNA]</scope>
    <source>
        <strain evidence="2 3">NV9</strain>
    </source>
</reference>
<dbReference type="OrthoDB" id="8911335at2"/>
<evidence type="ECO:0000256" key="1">
    <source>
        <dbReference type="SAM" id="Phobius"/>
    </source>
</evidence>
<keyword evidence="1" id="KW-0812">Transmembrane</keyword>
<name>A0A222FFV4_9GAMM</name>
<proteinExistence type="predicted"/>
<dbReference type="Proteomes" id="UP000202440">
    <property type="component" value="Chromosome"/>
</dbReference>
<keyword evidence="1" id="KW-0472">Membrane</keyword>
<feature type="transmembrane region" description="Helical" evidence="1">
    <location>
        <begin position="20"/>
        <end position="45"/>
    </location>
</feature>